<evidence type="ECO:0000259" key="7">
    <source>
        <dbReference type="Pfam" id="PF08544"/>
    </source>
</evidence>
<dbReference type="InterPro" id="IPR006203">
    <property type="entry name" value="GHMP_knse_ATP-bd_CS"/>
</dbReference>
<dbReference type="SUPFAM" id="SSF55060">
    <property type="entry name" value="GHMP Kinase, C-terminal domain"/>
    <property type="match status" value="1"/>
</dbReference>
<evidence type="ECO:0000256" key="1">
    <source>
        <dbReference type="ARBA" id="ARBA00006566"/>
    </source>
</evidence>
<evidence type="ECO:0000256" key="2">
    <source>
        <dbReference type="ARBA" id="ARBA00022679"/>
    </source>
</evidence>
<accession>A0A4X1SM90</accession>
<dbReference type="Pfam" id="PF10509">
    <property type="entry name" value="GalKase_gal_bdg"/>
    <property type="match status" value="1"/>
</dbReference>
<dbReference type="InterPro" id="IPR000705">
    <property type="entry name" value="Galactokinase"/>
</dbReference>
<comment type="similarity">
    <text evidence="1">Belongs to the GHMP kinase family. GalK subfamily.</text>
</comment>
<keyword evidence="3" id="KW-0547">Nucleotide-binding</keyword>
<evidence type="ECO:0000256" key="5">
    <source>
        <dbReference type="ARBA" id="ARBA00022840"/>
    </source>
</evidence>
<feature type="domain" description="GHMP kinase N-terminal" evidence="6">
    <location>
        <begin position="98"/>
        <end position="185"/>
    </location>
</feature>
<reference evidence="9 10" key="1">
    <citation type="submission" date="2017-08" db="EMBL/GenBank/DDBJ databases">
        <title>USMARCv1.0.</title>
        <authorList>
            <person name="Hannum G.I."/>
            <person name="Koren S."/>
            <person name="Schroeder S.G."/>
            <person name="Chin S.C."/>
            <person name="Nonneman D.J."/>
            <person name="Becker S.A."/>
            <person name="Rosen B.D."/>
            <person name="Bickhart D.M."/>
            <person name="Putnam N.H."/>
            <person name="Green R.E."/>
            <person name="Tuggle C.K."/>
            <person name="Liu H."/>
            <person name="Rohrer G.A."/>
            <person name="Warr A."/>
            <person name="Hall R."/>
            <person name="Kim K."/>
            <person name="Hume D.A."/>
            <person name="Talbot R."/>
            <person name="Chow W."/>
            <person name="Howe K."/>
            <person name="Schwartz A.S."/>
            <person name="Watson M."/>
            <person name="Archibald A.L."/>
            <person name="Phillippy A.M."/>
            <person name="Smith T.P.L."/>
        </authorList>
    </citation>
    <scope>NUCLEOTIDE SEQUENCE [LARGE SCALE GENOMIC DNA]</scope>
</reference>
<evidence type="ECO:0000256" key="3">
    <source>
        <dbReference type="ARBA" id="ARBA00022741"/>
    </source>
</evidence>
<dbReference type="GO" id="GO:0004335">
    <property type="term" value="F:galactokinase activity"/>
    <property type="evidence" value="ECO:0007669"/>
    <property type="project" value="InterPro"/>
</dbReference>
<dbReference type="InterPro" id="IPR013750">
    <property type="entry name" value="GHMP_kinase_C_dom"/>
</dbReference>
<dbReference type="GO" id="GO:0005524">
    <property type="term" value="F:ATP binding"/>
    <property type="evidence" value="ECO:0007669"/>
    <property type="project" value="UniProtKB-KW"/>
</dbReference>
<evidence type="ECO:0000256" key="4">
    <source>
        <dbReference type="ARBA" id="ARBA00022777"/>
    </source>
</evidence>
<sequence length="418" mass="45912">MPIPCDRLLKLKEIFNSKFGSIPKFYVRAPGRVNIIGEHIDYCGYSVLPMAVEQDMLIAVEPVKTHTLQLANTNPLYPDFNTSADNIQIDKTKPLWHNYFLCGFKGIQEHFGLSNLIGMNCLVDGNIPPSSGLSSSSALVCCAGLVTLTVLGMNLSKVELAEICAKSERYIGTEGGGMDQSISFLAEEGTAKLIEFSPLRATDVKLPSGAVFVIANSCVEMNKAATSHFNIRVMECRLAAKLLAKHRSLQWDKVLRLEEVCQCLGISLQELKTQILSPNTQDVLTFKLYQRAKHVYSEAARVLQFKKICEEAPDDMVQLLGELMNQSHVSCRDMYECSCPELDQLVDICRKFGAQGSRLTGAGWGGCTVSIVLADKLPSFLANVHEAYYQKSGRSLAPEKQSLFATKPGGGALVFLEA</sequence>
<dbReference type="GO" id="GO:0005737">
    <property type="term" value="C:cytoplasm"/>
    <property type="evidence" value="ECO:0007669"/>
    <property type="project" value="InterPro"/>
</dbReference>
<name>A0A4X1SM90_PIG</name>
<keyword evidence="4" id="KW-0418">Kinase</keyword>
<evidence type="ECO:0000313" key="10">
    <source>
        <dbReference type="Proteomes" id="UP000314985"/>
    </source>
</evidence>
<evidence type="ECO:0000259" key="8">
    <source>
        <dbReference type="Pfam" id="PF10509"/>
    </source>
</evidence>
<dbReference type="InterPro" id="IPR014721">
    <property type="entry name" value="Ribsml_uS5_D2-typ_fold_subgr"/>
</dbReference>
<gene>
    <name evidence="9" type="primary">GALK2</name>
</gene>
<dbReference type="PRINTS" id="PR00959">
    <property type="entry name" value="MEVGALKINASE"/>
</dbReference>
<dbReference type="InterPro" id="IPR019539">
    <property type="entry name" value="GalKase_N"/>
</dbReference>
<dbReference type="InterPro" id="IPR019741">
    <property type="entry name" value="Galactokinase_CS"/>
</dbReference>
<feature type="domain" description="Galactokinase N-terminal" evidence="8">
    <location>
        <begin position="14"/>
        <end position="62"/>
    </location>
</feature>
<dbReference type="Pfam" id="PF00288">
    <property type="entry name" value="GHMP_kinases_N"/>
    <property type="match status" value="1"/>
</dbReference>
<dbReference type="InterPro" id="IPR020568">
    <property type="entry name" value="Ribosomal_Su5_D2-typ_SF"/>
</dbReference>
<evidence type="ECO:0000259" key="6">
    <source>
        <dbReference type="Pfam" id="PF00288"/>
    </source>
</evidence>
<dbReference type="PROSITE" id="PS00106">
    <property type="entry name" value="GALACTOKINASE"/>
    <property type="match status" value="1"/>
</dbReference>
<dbReference type="Pfam" id="PF08544">
    <property type="entry name" value="GHMP_kinases_C"/>
    <property type="match status" value="1"/>
</dbReference>
<dbReference type="Proteomes" id="UP000314985">
    <property type="component" value="Chromosome 1"/>
</dbReference>
<dbReference type="AlphaFoldDB" id="A0A4X1SM90"/>
<evidence type="ECO:0000313" key="9">
    <source>
        <dbReference type="Ensembl" id="ENSSSCP00070003606.1"/>
    </source>
</evidence>
<dbReference type="InterPro" id="IPR036554">
    <property type="entry name" value="GHMP_kinase_C_sf"/>
</dbReference>
<dbReference type="SUPFAM" id="SSF54211">
    <property type="entry name" value="Ribosomal protein S5 domain 2-like"/>
    <property type="match status" value="1"/>
</dbReference>
<dbReference type="GO" id="GO:0006012">
    <property type="term" value="P:galactose metabolic process"/>
    <property type="evidence" value="ECO:0007669"/>
    <property type="project" value="InterPro"/>
</dbReference>
<dbReference type="Ensembl" id="ENSSSCT00070004375.1">
    <property type="protein sequence ID" value="ENSSSCP00070003606.1"/>
    <property type="gene ID" value="ENSSSCG00070002338.1"/>
</dbReference>
<reference evidence="9" key="2">
    <citation type="submission" date="2025-08" db="UniProtKB">
        <authorList>
            <consortium name="Ensembl"/>
        </authorList>
    </citation>
    <scope>IDENTIFICATION</scope>
</reference>
<keyword evidence="5" id="KW-0067">ATP-binding</keyword>
<dbReference type="PANTHER" id="PTHR10457:SF7">
    <property type="entry name" value="GALACTOKINASE-RELATED"/>
    <property type="match status" value="1"/>
</dbReference>
<dbReference type="FunFam" id="3.30.230.10:FF:000023">
    <property type="entry name" value="Putative N-acetylgalactosamine kinase"/>
    <property type="match status" value="1"/>
</dbReference>
<dbReference type="InterPro" id="IPR006204">
    <property type="entry name" value="GHMP_kinase_N_dom"/>
</dbReference>
<feature type="domain" description="GHMP kinase C-terminal" evidence="7">
    <location>
        <begin position="318"/>
        <end position="387"/>
    </location>
</feature>
<dbReference type="PROSITE" id="PS00627">
    <property type="entry name" value="GHMP_KINASES_ATP"/>
    <property type="match status" value="1"/>
</dbReference>
<dbReference type="PRINTS" id="PR00473">
    <property type="entry name" value="GALCTOKINASE"/>
</dbReference>
<protein>
    <submittedName>
        <fullName evidence="9">Galactokinase 2</fullName>
    </submittedName>
</protein>
<dbReference type="InterPro" id="IPR006206">
    <property type="entry name" value="Mevalonate/galactokinase"/>
</dbReference>
<dbReference type="Gene3D" id="3.30.230.10">
    <property type="match status" value="1"/>
</dbReference>
<organism evidence="9 10">
    <name type="scientific">Sus scrofa</name>
    <name type="common">Pig</name>
    <dbReference type="NCBI Taxonomy" id="9823"/>
    <lineage>
        <taxon>Eukaryota</taxon>
        <taxon>Metazoa</taxon>
        <taxon>Chordata</taxon>
        <taxon>Craniata</taxon>
        <taxon>Vertebrata</taxon>
        <taxon>Euteleostomi</taxon>
        <taxon>Mammalia</taxon>
        <taxon>Eutheria</taxon>
        <taxon>Laurasiatheria</taxon>
        <taxon>Artiodactyla</taxon>
        <taxon>Suina</taxon>
        <taxon>Suidae</taxon>
        <taxon>Sus</taxon>
    </lineage>
</organism>
<dbReference type="PANTHER" id="PTHR10457">
    <property type="entry name" value="MEVALONATE KINASE/GALACTOKINASE"/>
    <property type="match status" value="1"/>
</dbReference>
<dbReference type="NCBIfam" id="TIGR00131">
    <property type="entry name" value="gal_kin"/>
    <property type="match status" value="1"/>
</dbReference>
<dbReference type="Gene3D" id="3.30.70.890">
    <property type="entry name" value="GHMP kinase, C-terminal domain"/>
    <property type="match status" value="1"/>
</dbReference>
<dbReference type="PIRSF" id="PIRSF000530">
    <property type="entry name" value="Galactokinase"/>
    <property type="match status" value="1"/>
</dbReference>
<keyword evidence="2" id="KW-0808">Transferase</keyword>
<proteinExistence type="inferred from homology"/>